<comment type="caution">
    <text evidence="6">The sequence shown here is derived from an EMBL/GenBank/DDBJ whole genome shotgun (WGS) entry which is preliminary data.</text>
</comment>
<dbReference type="RefSeq" id="WP_068484766.1">
    <property type="nucleotide sequence ID" value="NZ_LZFP01000012.1"/>
</dbReference>
<accession>A0A1B7Z8D2</accession>
<feature type="domain" description="Cytochrome c" evidence="5">
    <location>
        <begin position="40"/>
        <end position="132"/>
    </location>
</feature>
<dbReference type="SUPFAM" id="SSF46626">
    <property type="entry name" value="Cytochrome c"/>
    <property type="match status" value="1"/>
</dbReference>
<dbReference type="PROSITE" id="PS51257">
    <property type="entry name" value="PROKAR_LIPOPROTEIN"/>
    <property type="match status" value="1"/>
</dbReference>
<evidence type="ECO:0000256" key="3">
    <source>
        <dbReference type="ARBA" id="ARBA00023004"/>
    </source>
</evidence>
<dbReference type="STRING" id="1836467.BTR34_17700"/>
<evidence type="ECO:0000259" key="5">
    <source>
        <dbReference type="PROSITE" id="PS51007"/>
    </source>
</evidence>
<sequence length="137" mass="15275">MRFFSVLIVFLVVCGCNMGEKSKKVTETTVPERAPLSKDSQIFLGNRLFSEKTCITCHDVNKEKVGPSVKEIMTIYKEKNGDIVSFLKGKANPIVDTTASQVAIMQANIDGFLKNISDEELKTIATYMLHVDELNPE</sequence>
<dbReference type="PROSITE" id="PS51007">
    <property type="entry name" value="CYTC"/>
    <property type="match status" value="1"/>
</dbReference>
<dbReference type="AlphaFoldDB" id="A0A1B7Z8D2"/>
<dbReference type="GO" id="GO:0020037">
    <property type="term" value="F:heme binding"/>
    <property type="evidence" value="ECO:0007669"/>
    <property type="project" value="InterPro"/>
</dbReference>
<dbReference type="InterPro" id="IPR009056">
    <property type="entry name" value="Cyt_c-like_dom"/>
</dbReference>
<keyword evidence="7" id="KW-1185">Reference proteome</keyword>
<evidence type="ECO:0000256" key="2">
    <source>
        <dbReference type="ARBA" id="ARBA00022723"/>
    </source>
</evidence>
<reference evidence="7" key="1">
    <citation type="submission" date="2016-06" db="EMBL/GenBank/DDBJ databases">
        <authorList>
            <person name="Zhan P."/>
        </authorList>
    </citation>
    <scope>NUCLEOTIDE SEQUENCE [LARGE SCALE GENOMIC DNA]</scope>
    <source>
        <strain evidence="7">T28</strain>
    </source>
</reference>
<dbReference type="GO" id="GO:0046872">
    <property type="term" value="F:metal ion binding"/>
    <property type="evidence" value="ECO:0007669"/>
    <property type="project" value="UniProtKB-KW"/>
</dbReference>
<keyword evidence="2 4" id="KW-0479">Metal-binding</keyword>
<evidence type="ECO:0000256" key="1">
    <source>
        <dbReference type="ARBA" id="ARBA00022617"/>
    </source>
</evidence>
<proteinExistence type="predicted"/>
<evidence type="ECO:0000313" key="7">
    <source>
        <dbReference type="Proteomes" id="UP000092164"/>
    </source>
</evidence>
<gene>
    <name evidence="6" type="ORF">A9200_04580</name>
</gene>
<protein>
    <submittedName>
        <fullName evidence="6">Cytochrome C</fullName>
    </submittedName>
</protein>
<dbReference type="InterPro" id="IPR036909">
    <property type="entry name" value="Cyt_c-like_dom_sf"/>
</dbReference>
<dbReference type="KEGG" id="mart:BTR34_17700"/>
<dbReference type="Pfam" id="PF00034">
    <property type="entry name" value="Cytochrom_C"/>
    <property type="match status" value="1"/>
</dbReference>
<keyword evidence="1 4" id="KW-0349">Heme</keyword>
<dbReference type="Gene3D" id="1.10.760.10">
    <property type="entry name" value="Cytochrome c-like domain"/>
    <property type="match status" value="1"/>
</dbReference>
<evidence type="ECO:0000256" key="4">
    <source>
        <dbReference type="PROSITE-ProRule" id="PRU00433"/>
    </source>
</evidence>
<keyword evidence="3 4" id="KW-0408">Iron</keyword>
<evidence type="ECO:0000313" key="6">
    <source>
        <dbReference type="EMBL" id="OBR38946.1"/>
    </source>
</evidence>
<dbReference type="OrthoDB" id="9814063at2"/>
<dbReference type="GO" id="GO:0009055">
    <property type="term" value="F:electron transfer activity"/>
    <property type="evidence" value="ECO:0007669"/>
    <property type="project" value="InterPro"/>
</dbReference>
<name>A0A1B7Z8D2_9FLAO</name>
<dbReference type="Proteomes" id="UP000092164">
    <property type="component" value="Unassembled WGS sequence"/>
</dbReference>
<dbReference type="EMBL" id="LZFP01000012">
    <property type="protein sequence ID" value="OBR38946.1"/>
    <property type="molecule type" value="Genomic_DNA"/>
</dbReference>
<organism evidence="6 7">
    <name type="scientific">Maribacter hydrothermalis</name>
    <dbReference type="NCBI Taxonomy" id="1836467"/>
    <lineage>
        <taxon>Bacteria</taxon>
        <taxon>Pseudomonadati</taxon>
        <taxon>Bacteroidota</taxon>
        <taxon>Flavobacteriia</taxon>
        <taxon>Flavobacteriales</taxon>
        <taxon>Flavobacteriaceae</taxon>
        <taxon>Maribacter</taxon>
    </lineage>
</organism>